<dbReference type="InterPro" id="IPR007457">
    <property type="entry name" value="Fe_traffick_prot_YggX"/>
</dbReference>
<dbReference type="SUPFAM" id="SSF111148">
    <property type="entry name" value="YggX-like"/>
    <property type="match status" value="1"/>
</dbReference>
<dbReference type="GO" id="GO:0005829">
    <property type="term" value="C:cytosol"/>
    <property type="evidence" value="ECO:0007669"/>
    <property type="project" value="TreeGrafter"/>
</dbReference>
<dbReference type="OrthoDB" id="9804318at2"/>
<evidence type="ECO:0000256" key="2">
    <source>
        <dbReference type="HAMAP-Rule" id="MF_00686"/>
    </source>
</evidence>
<dbReference type="RefSeq" id="WP_123591592.1">
    <property type="nucleotide sequence ID" value="NZ_AYKF01000094.1"/>
</dbReference>
<dbReference type="EMBL" id="AYKF01000094">
    <property type="protein sequence ID" value="ROO27231.1"/>
    <property type="molecule type" value="Genomic_DNA"/>
</dbReference>
<dbReference type="PANTHER" id="PTHR36965">
    <property type="entry name" value="FE(2+)-TRAFFICKING PROTEIN-RELATED"/>
    <property type="match status" value="1"/>
</dbReference>
<dbReference type="HAMAP" id="MF_00686">
    <property type="entry name" value="Fe_traffic_YggX"/>
    <property type="match status" value="1"/>
</dbReference>
<dbReference type="Gene3D" id="1.10.3880.10">
    <property type="entry name" value="Fe(II) trafficking protein YggX"/>
    <property type="match status" value="1"/>
</dbReference>
<comment type="similarity">
    <text evidence="2">Belongs to the Fe(2+)-trafficking protein family.</text>
</comment>
<dbReference type="AlphaFoldDB" id="A0A423PNX2"/>
<organism evidence="3 4">
    <name type="scientific">Salinisphaera orenii YIM 95161</name>
    <dbReference type="NCBI Taxonomy" id="1051139"/>
    <lineage>
        <taxon>Bacteria</taxon>
        <taxon>Pseudomonadati</taxon>
        <taxon>Pseudomonadota</taxon>
        <taxon>Gammaproteobacteria</taxon>
        <taxon>Salinisphaerales</taxon>
        <taxon>Salinisphaeraceae</taxon>
        <taxon>Salinisphaera</taxon>
    </lineage>
</organism>
<evidence type="ECO:0000256" key="1">
    <source>
        <dbReference type="ARBA" id="ARBA00023004"/>
    </source>
</evidence>
<dbReference type="Proteomes" id="UP000285123">
    <property type="component" value="Unassembled WGS sequence"/>
</dbReference>
<protein>
    <recommendedName>
        <fullName evidence="2">Probable Fe(2+)-trafficking protein</fullName>
    </recommendedName>
</protein>
<proteinExistence type="inferred from homology"/>
<comment type="caution">
    <text evidence="3">The sequence shown here is derived from an EMBL/GenBank/DDBJ whole genome shotgun (WGS) entry which is preliminary data.</text>
</comment>
<evidence type="ECO:0000313" key="3">
    <source>
        <dbReference type="EMBL" id="ROO27231.1"/>
    </source>
</evidence>
<sequence length="90" mass="10372">MSHTVHCVKLDKEAEGLPRPPLPGDLGQRIYDNVSMEAWQQWLAEQTRLINEYGLHLADPKAREFLTEQTEEYFFGSGQTAETHYVPPEQ</sequence>
<dbReference type="Pfam" id="PF04362">
    <property type="entry name" value="Iron_traffic"/>
    <property type="match status" value="1"/>
</dbReference>
<dbReference type="InterPro" id="IPR036766">
    <property type="entry name" value="Fe_traffick_prot_YggX_sf"/>
</dbReference>
<reference evidence="3 4" key="1">
    <citation type="submission" date="2013-10" db="EMBL/GenBank/DDBJ databases">
        <title>Salinisphaera halophila YIM 95161 Genome Sequencing.</title>
        <authorList>
            <person name="Lai Q."/>
            <person name="Li C."/>
            <person name="Shao Z."/>
        </authorList>
    </citation>
    <scope>NUCLEOTIDE SEQUENCE [LARGE SCALE GENOMIC DNA]</scope>
    <source>
        <strain evidence="3 4">YIM 95161</strain>
    </source>
</reference>
<dbReference type="PANTHER" id="PTHR36965:SF1">
    <property type="entry name" value="FE(2+)-TRAFFICKING PROTEIN-RELATED"/>
    <property type="match status" value="1"/>
</dbReference>
<dbReference type="GO" id="GO:0034599">
    <property type="term" value="P:cellular response to oxidative stress"/>
    <property type="evidence" value="ECO:0007669"/>
    <property type="project" value="TreeGrafter"/>
</dbReference>
<comment type="function">
    <text evidence="2">Could be a mediator in iron transactions between iron acquisition and iron-requiring processes, such as synthesis and/or repair of Fe-S clusters in biosynthetic enzymes.</text>
</comment>
<name>A0A423PNX2_9GAMM</name>
<dbReference type="NCBIfam" id="NF003817">
    <property type="entry name" value="PRK05408.1"/>
    <property type="match status" value="1"/>
</dbReference>
<gene>
    <name evidence="3" type="ORF">SAHL_11700</name>
</gene>
<dbReference type="GO" id="GO:0005506">
    <property type="term" value="F:iron ion binding"/>
    <property type="evidence" value="ECO:0007669"/>
    <property type="project" value="UniProtKB-UniRule"/>
</dbReference>
<dbReference type="PIRSF" id="PIRSF029827">
    <property type="entry name" value="Fe_traffic_YggX"/>
    <property type="match status" value="1"/>
</dbReference>
<keyword evidence="1 2" id="KW-0408">Iron</keyword>
<evidence type="ECO:0000313" key="4">
    <source>
        <dbReference type="Proteomes" id="UP000285123"/>
    </source>
</evidence>
<accession>A0A423PNX2</accession>